<accession>M4VBJ4</accession>
<dbReference type="EMBL" id="CP003537">
    <property type="protein sequence ID" value="AGH96767.1"/>
    <property type="molecule type" value="Genomic_DNA"/>
</dbReference>
<proteinExistence type="predicted"/>
<dbReference type="AlphaFoldDB" id="M4VBJ4"/>
<dbReference type="KEGG" id="bex:A11Q_2551"/>
<protein>
    <submittedName>
        <fullName evidence="1">Uncharacterized protein</fullName>
    </submittedName>
</protein>
<evidence type="ECO:0000313" key="1">
    <source>
        <dbReference type="EMBL" id="AGH96767.1"/>
    </source>
</evidence>
<dbReference type="RefSeq" id="WP_015471257.1">
    <property type="nucleotide sequence ID" value="NC_020813.1"/>
</dbReference>
<gene>
    <name evidence="1" type="ORF">A11Q_2551</name>
</gene>
<sequence>MWSEIDKNYRLLNIVENDLLNPEAYQKFTVDFQNVLTSQDRLSNNYSPQSLDIDHHLMFHALYDQNDTFISCAGIYRRTAWPQNSYRLLNRTYYNPQIRTPQRFQFLGSDYILPHQLKVCNKPLDFIFVSRQGPFAANSLKQINKRAAFKNEFQVSDVFVQVVPSVVDPLSFQKILYLKQNPDAQIQFQCVRTLRDLQSSSIETITF</sequence>
<name>M4VBJ4_9BACT</name>
<reference evidence="1 2" key="1">
    <citation type="journal article" date="2013" name="ISME J.">
        <title>By their genes ye shall know them: genomic signatures of predatory bacteria.</title>
        <authorList>
            <person name="Pasternak Z."/>
            <person name="Pietrokovski S."/>
            <person name="Rotem O."/>
            <person name="Gophna U."/>
            <person name="Lurie-Weinberger M.N."/>
            <person name="Jurkevitch E."/>
        </authorList>
    </citation>
    <scope>NUCLEOTIDE SEQUENCE [LARGE SCALE GENOMIC DNA]</scope>
    <source>
        <strain evidence="1 2">JSS</strain>
    </source>
</reference>
<organism evidence="1 2">
    <name type="scientific">Pseudobdellovibrio exovorus JSS</name>
    <dbReference type="NCBI Taxonomy" id="1184267"/>
    <lineage>
        <taxon>Bacteria</taxon>
        <taxon>Pseudomonadati</taxon>
        <taxon>Bdellovibrionota</taxon>
        <taxon>Bdellovibrionia</taxon>
        <taxon>Bdellovibrionales</taxon>
        <taxon>Pseudobdellovibrionaceae</taxon>
        <taxon>Pseudobdellovibrio</taxon>
    </lineage>
</organism>
<dbReference type="PATRIC" id="fig|1184267.3.peg.2578"/>
<keyword evidence="2" id="KW-1185">Reference proteome</keyword>
<dbReference type="Proteomes" id="UP000012040">
    <property type="component" value="Chromosome"/>
</dbReference>
<evidence type="ECO:0000313" key="2">
    <source>
        <dbReference type="Proteomes" id="UP000012040"/>
    </source>
</evidence>
<dbReference type="HOGENOM" id="CLU_1324306_0_0_7"/>